<dbReference type="Gene3D" id="3.40.50.1000">
    <property type="entry name" value="HAD superfamily/HAD-like"/>
    <property type="match status" value="1"/>
</dbReference>
<keyword evidence="2" id="KW-0479">Metal-binding</keyword>
<dbReference type="OrthoDB" id="9809962at2"/>
<dbReference type="InterPro" id="IPR023214">
    <property type="entry name" value="HAD_sf"/>
</dbReference>
<evidence type="ECO:0000313" key="5">
    <source>
        <dbReference type="EMBL" id="OEK08590.1"/>
    </source>
</evidence>
<protein>
    <recommendedName>
        <fullName evidence="7">HAD family hydrolase</fullName>
    </recommendedName>
</protein>
<keyword evidence="3" id="KW-0378">Hydrolase</keyword>
<dbReference type="Proteomes" id="UP000095713">
    <property type="component" value="Unassembled WGS sequence"/>
</dbReference>
<keyword evidence="4" id="KW-0460">Magnesium</keyword>
<gene>
    <name evidence="5" type="ORF">A8C32_03835</name>
</gene>
<dbReference type="AlphaFoldDB" id="A0A1E5TB47"/>
<dbReference type="Pfam" id="PF13419">
    <property type="entry name" value="HAD_2"/>
    <property type="match status" value="1"/>
</dbReference>
<accession>A0A1E5TB47</accession>
<dbReference type="InterPro" id="IPR051400">
    <property type="entry name" value="HAD-like_hydrolase"/>
</dbReference>
<comment type="cofactor">
    <cofactor evidence="1">
        <name>Mg(2+)</name>
        <dbReference type="ChEBI" id="CHEBI:18420"/>
    </cofactor>
</comment>
<evidence type="ECO:0000256" key="1">
    <source>
        <dbReference type="ARBA" id="ARBA00001946"/>
    </source>
</evidence>
<dbReference type="SFLD" id="SFLDS00003">
    <property type="entry name" value="Haloacid_Dehalogenase"/>
    <property type="match status" value="1"/>
</dbReference>
<evidence type="ECO:0000256" key="4">
    <source>
        <dbReference type="ARBA" id="ARBA00022842"/>
    </source>
</evidence>
<dbReference type="GO" id="GO:0044281">
    <property type="term" value="P:small molecule metabolic process"/>
    <property type="evidence" value="ECO:0007669"/>
    <property type="project" value="UniProtKB-ARBA"/>
</dbReference>
<evidence type="ECO:0000256" key="2">
    <source>
        <dbReference type="ARBA" id="ARBA00022723"/>
    </source>
</evidence>
<dbReference type="SFLD" id="SFLDG01129">
    <property type="entry name" value="C1.5:_HAD__Beta-PGM__Phosphata"/>
    <property type="match status" value="1"/>
</dbReference>
<evidence type="ECO:0000313" key="6">
    <source>
        <dbReference type="Proteomes" id="UP000095713"/>
    </source>
</evidence>
<dbReference type="GO" id="GO:0046872">
    <property type="term" value="F:metal ion binding"/>
    <property type="evidence" value="ECO:0007669"/>
    <property type="project" value="UniProtKB-KW"/>
</dbReference>
<evidence type="ECO:0000256" key="3">
    <source>
        <dbReference type="ARBA" id="ARBA00022801"/>
    </source>
</evidence>
<evidence type="ECO:0008006" key="7">
    <source>
        <dbReference type="Google" id="ProtNLM"/>
    </source>
</evidence>
<dbReference type="Gene3D" id="1.10.150.520">
    <property type="match status" value="1"/>
</dbReference>
<organism evidence="5 6">
    <name type="scientific">Flavivirga aquatica</name>
    <dbReference type="NCBI Taxonomy" id="1849968"/>
    <lineage>
        <taxon>Bacteria</taxon>
        <taxon>Pseudomonadati</taxon>
        <taxon>Bacteroidota</taxon>
        <taxon>Flavobacteriia</taxon>
        <taxon>Flavobacteriales</taxon>
        <taxon>Flavobacteriaceae</taxon>
        <taxon>Flavivirga</taxon>
    </lineage>
</organism>
<comment type="caution">
    <text evidence="5">The sequence shown here is derived from an EMBL/GenBank/DDBJ whole genome shotgun (WGS) entry which is preliminary data.</text>
</comment>
<proteinExistence type="predicted"/>
<dbReference type="InterPro" id="IPR036412">
    <property type="entry name" value="HAD-like_sf"/>
</dbReference>
<dbReference type="PANTHER" id="PTHR46470">
    <property type="entry name" value="N-ACYLNEURAMINATE-9-PHOSPHATASE"/>
    <property type="match status" value="1"/>
</dbReference>
<sequence>MTTETNKVVIFDLDDTLYNEVDFLKSAFKDISFKLSAQIHGDQTAIYNDMLDFYIARKNVFKLIIEKYHCPFSVDQLLNLYRTHKPELFLKPENTQVLDYLKKNKVSLGLLTDGRSIEQRNKIKAMKLDVYFSEIIISEEFGSEKPNIENYKYFEKTFKEGKYFYIGDNLKKDFITPNKLGWTTVCLLNKGLNIHSQNFNIPFEYLPNHKINSLKEIMNIIQL</sequence>
<dbReference type="SUPFAM" id="SSF56784">
    <property type="entry name" value="HAD-like"/>
    <property type="match status" value="1"/>
</dbReference>
<name>A0A1E5TB47_9FLAO</name>
<dbReference type="InterPro" id="IPR006439">
    <property type="entry name" value="HAD-SF_hydro_IA"/>
</dbReference>
<dbReference type="RefSeq" id="WP_069830096.1">
    <property type="nucleotide sequence ID" value="NZ_MDJD01000034.1"/>
</dbReference>
<dbReference type="EMBL" id="MDJD01000034">
    <property type="protein sequence ID" value="OEK08590.1"/>
    <property type="molecule type" value="Genomic_DNA"/>
</dbReference>
<dbReference type="GO" id="GO:0016791">
    <property type="term" value="F:phosphatase activity"/>
    <property type="evidence" value="ECO:0007669"/>
    <property type="project" value="TreeGrafter"/>
</dbReference>
<dbReference type="STRING" id="1849968.A8C32_03835"/>
<keyword evidence="6" id="KW-1185">Reference proteome</keyword>
<dbReference type="PANTHER" id="PTHR46470:SF2">
    <property type="entry name" value="GLYCERALDEHYDE 3-PHOSPHATE PHOSPHATASE"/>
    <property type="match status" value="1"/>
</dbReference>
<dbReference type="NCBIfam" id="TIGR01549">
    <property type="entry name" value="HAD-SF-IA-v1"/>
    <property type="match status" value="1"/>
</dbReference>
<dbReference type="InterPro" id="IPR041492">
    <property type="entry name" value="HAD_2"/>
</dbReference>
<reference evidence="5 6" key="1">
    <citation type="submission" date="2016-05" db="EMBL/GenBank/DDBJ databases">
        <title>Draft Genome Sequence of Algibacter sp. Strain SK-16 Isolated from the Surface Water of Aburatsubo Inlet.</title>
        <authorList>
            <person name="Wong S.-K."/>
            <person name="Yoshizawa S."/>
            <person name="Nakajima Y."/>
            <person name="Ogura Y."/>
            <person name="Tetsuya H."/>
            <person name="Hamasaki K."/>
        </authorList>
    </citation>
    <scope>NUCLEOTIDE SEQUENCE [LARGE SCALE GENOMIC DNA]</scope>
    <source>
        <strain evidence="5 6">SK-16</strain>
    </source>
</reference>